<protein>
    <recommendedName>
        <fullName evidence="3">Lipocalin-like domain-containing protein</fullName>
    </recommendedName>
</protein>
<dbReference type="EMBL" id="CP076133">
    <property type="protein sequence ID" value="QWG04819.1"/>
    <property type="molecule type" value="Genomic_DNA"/>
</dbReference>
<dbReference type="PROSITE" id="PS51257">
    <property type="entry name" value="PROKAR_LIPOPROTEIN"/>
    <property type="match status" value="1"/>
</dbReference>
<evidence type="ECO:0008006" key="3">
    <source>
        <dbReference type="Google" id="ProtNLM"/>
    </source>
</evidence>
<dbReference type="KEGG" id="fya:KMW28_28390"/>
<accession>A0AAX1NBE7</accession>
<dbReference type="Gene3D" id="2.40.128.490">
    <property type="entry name" value="Uncharacterised protein PF14869, DUF4488"/>
    <property type="match status" value="1"/>
</dbReference>
<gene>
    <name evidence="1" type="ORF">KMW28_28390</name>
</gene>
<sequence length="157" mass="18400">MQRTICILIFLAFTSCIKKSNIPNIQGTWELISAESVENEESKTMDLSDRRMIKMFSQQHFAFFNHDVHHGKDSSEYYASGGGTYRLAGDQYTENLEYCSYRPWEGHKFTFRLYFEGDTLVQIGKEEIESLGVDRLIIEKYKRIERKVKNIHALPLM</sequence>
<dbReference type="AlphaFoldDB" id="A0AAX1NBE7"/>
<reference evidence="1 2" key="1">
    <citation type="submission" date="2021-05" db="EMBL/GenBank/DDBJ databases">
        <title>Comparative genomic studies on the polysaccharide-degrading batcterial strains of the Flammeovirga genus.</title>
        <authorList>
            <person name="Zewei F."/>
            <person name="Zheng Z."/>
            <person name="Yu L."/>
            <person name="Ruyue G."/>
            <person name="Yanhong M."/>
            <person name="Yuanyuan C."/>
            <person name="Jingyan G."/>
            <person name="Wenjun H."/>
        </authorList>
    </citation>
    <scope>NUCLEOTIDE SEQUENCE [LARGE SCALE GENOMIC DNA]</scope>
    <source>
        <strain evidence="1 2">NBRC:100898</strain>
    </source>
</reference>
<dbReference type="RefSeq" id="WP_169662481.1">
    <property type="nucleotide sequence ID" value="NZ_CP076133.1"/>
</dbReference>
<dbReference type="Proteomes" id="UP000678679">
    <property type="component" value="Chromosome 2"/>
</dbReference>
<organism evidence="1 2">
    <name type="scientific">Flammeovirga yaeyamensis</name>
    <dbReference type="NCBI Taxonomy" id="367791"/>
    <lineage>
        <taxon>Bacteria</taxon>
        <taxon>Pseudomonadati</taxon>
        <taxon>Bacteroidota</taxon>
        <taxon>Cytophagia</taxon>
        <taxon>Cytophagales</taxon>
        <taxon>Flammeovirgaceae</taxon>
        <taxon>Flammeovirga</taxon>
    </lineage>
</organism>
<proteinExistence type="predicted"/>
<evidence type="ECO:0000313" key="2">
    <source>
        <dbReference type="Proteomes" id="UP000678679"/>
    </source>
</evidence>
<keyword evidence="2" id="KW-1185">Reference proteome</keyword>
<evidence type="ECO:0000313" key="1">
    <source>
        <dbReference type="EMBL" id="QWG04819.1"/>
    </source>
</evidence>
<name>A0AAX1NBE7_9BACT</name>